<evidence type="ECO:0000313" key="2">
    <source>
        <dbReference type="Proteomes" id="UP000321258"/>
    </source>
</evidence>
<dbReference type="InterPro" id="IPR029058">
    <property type="entry name" value="AB_hydrolase_fold"/>
</dbReference>
<dbReference type="EMBL" id="BJZT01000003">
    <property type="protein sequence ID" value="GEO97923.1"/>
    <property type="molecule type" value="Genomic_DNA"/>
</dbReference>
<accession>A0A512IJN3</accession>
<sequence length="407" mass="43937">MTGAAVLVAVALTACGSVIKPQQADGGTAPAEMAALDRDRHVSTLAKSPGRRLPGAVVSARSDAAERPPFTMASLDPDPEPVLRQPVVPQQAAPSGRAVTQLVSFDTAPFPFEGTVPNRGPFLDAESGARKGHRTARGGVLWQDQTFGDDRVLLHIPAGFDPRRQAVMVVFFHGHGATLERDVRDRQRVAEQITASGANAVLVAPQFAYDARDSSAGKFWTERGFRNFLDEAGRKLASLRNDTGSARVFARMPVVLVAYSGGFVPAAWSLKDMGADSRMRGVLLLDALYGEEEKFATWIGTARSAFFVSAYTRYTQRHNANLKSMLAARGIASGTELGDSLSRGGVSFLATGSDAVHQDYVTQAWTEFPIKDVLARLPELYVRDPDTVASITPRSRRRERSADADPR</sequence>
<evidence type="ECO:0008006" key="3">
    <source>
        <dbReference type="Google" id="ProtNLM"/>
    </source>
</evidence>
<name>A0A512IJN3_9HYPH</name>
<protein>
    <recommendedName>
        <fullName evidence="3">Alpha/beta hydrolase</fullName>
    </recommendedName>
</protein>
<evidence type="ECO:0000313" key="1">
    <source>
        <dbReference type="EMBL" id="GEO97923.1"/>
    </source>
</evidence>
<gene>
    <name evidence="1" type="ORF">MHA02_03110</name>
</gene>
<keyword evidence="2" id="KW-1185">Reference proteome</keyword>
<dbReference type="AlphaFoldDB" id="A0A512IJN3"/>
<comment type="caution">
    <text evidence="1">The sequence shown here is derived from an EMBL/GenBank/DDBJ whole genome shotgun (WGS) entry which is preliminary data.</text>
</comment>
<organism evidence="1 2">
    <name type="scientific">Methylobacterium haplocladii</name>
    <dbReference type="NCBI Taxonomy" id="1176176"/>
    <lineage>
        <taxon>Bacteria</taxon>
        <taxon>Pseudomonadati</taxon>
        <taxon>Pseudomonadota</taxon>
        <taxon>Alphaproteobacteria</taxon>
        <taxon>Hyphomicrobiales</taxon>
        <taxon>Methylobacteriaceae</taxon>
        <taxon>Methylobacterium</taxon>
    </lineage>
</organism>
<dbReference type="Gene3D" id="3.40.50.1820">
    <property type="entry name" value="alpha/beta hydrolase"/>
    <property type="match status" value="1"/>
</dbReference>
<reference evidence="1 2" key="1">
    <citation type="submission" date="2019-07" db="EMBL/GenBank/DDBJ databases">
        <title>Whole genome shotgun sequence of Methylobacterium haplocladii NBRC 107714.</title>
        <authorList>
            <person name="Hosoyama A."/>
            <person name="Uohara A."/>
            <person name="Ohji S."/>
            <person name="Ichikawa N."/>
        </authorList>
    </citation>
    <scope>NUCLEOTIDE SEQUENCE [LARGE SCALE GENOMIC DNA]</scope>
    <source>
        <strain evidence="1 2">NBRC 107714</strain>
    </source>
</reference>
<proteinExistence type="predicted"/>
<dbReference type="Proteomes" id="UP000321258">
    <property type="component" value="Unassembled WGS sequence"/>
</dbReference>